<dbReference type="EMBL" id="PFMD01000027">
    <property type="protein sequence ID" value="PIY96811.1"/>
    <property type="molecule type" value="Genomic_DNA"/>
</dbReference>
<organism evidence="3 4">
    <name type="scientific">Candidatus Kerfeldbacteria bacterium CG_4_10_14_0_8_um_filter_42_10</name>
    <dbReference type="NCBI Taxonomy" id="2014248"/>
    <lineage>
        <taxon>Bacteria</taxon>
        <taxon>Candidatus Kerfeldiibacteriota</taxon>
    </lineage>
</organism>
<feature type="signal peptide" evidence="2">
    <location>
        <begin position="1"/>
        <end position="23"/>
    </location>
</feature>
<evidence type="ECO:0000313" key="4">
    <source>
        <dbReference type="Proteomes" id="UP000230779"/>
    </source>
</evidence>
<gene>
    <name evidence="3" type="ORF">COY66_02685</name>
</gene>
<accession>A0A2M7RK25</accession>
<evidence type="ECO:0000256" key="1">
    <source>
        <dbReference type="SAM" id="MobiDB-lite"/>
    </source>
</evidence>
<evidence type="ECO:0000313" key="3">
    <source>
        <dbReference type="EMBL" id="PIY96811.1"/>
    </source>
</evidence>
<protein>
    <recommendedName>
        <fullName evidence="5">Fibronectin type-III domain-containing protein</fullName>
    </recommendedName>
</protein>
<dbReference type="AlphaFoldDB" id="A0A2M7RK25"/>
<reference evidence="3 4" key="1">
    <citation type="submission" date="2017-09" db="EMBL/GenBank/DDBJ databases">
        <title>Depth-based differentiation of microbial function through sediment-hosted aquifers and enrichment of novel symbionts in the deep terrestrial subsurface.</title>
        <authorList>
            <person name="Probst A.J."/>
            <person name="Ladd B."/>
            <person name="Jarett J.K."/>
            <person name="Geller-Mcgrath D.E."/>
            <person name="Sieber C.M."/>
            <person name="Emerson J.B."/>
            <person name="Anantharaman K."/>
            <person name="Thomas B.C."/>
            <person name="Malmstrom R."/>
            <person name="Stieglmeier M."/>
            <person name="Klingl A."/>
            <person name="Woyke T."/>
            <person name="Ryan C.M."/>
            <person name="Banfield J.F."/>
        </authorList>
    </citation>
    <scope>NUCLEOTIDE SEQUENCE [LARGE SCALE GENOMIC DNA]</scope>
    <source>
        <strain evidence="3">CG_4_10_14_0_8_um_filter_42_10</strain>
    </source>
</reference>
<proteinExistence type="predicted"/>
<comment type="caution">
    <text evidence="3">The sequence shown here is derived from an EMBL/GenBank/DDBJ whole genome shotgun (WGS) entry which is preliminary data.</text>
</comment>
<evidence type="ECO:0000256" key="2">
    <source>
        <dbReference type="SAM" id="SignalP"/>
    </source>
</evidence>
<dbReference type="PROSITE" id="PS51257">
    <property type="entry name" value="PROKAR_LIPOPROTEIN"/>
    <property type="match status" value="1"/>
</dbReference>
<evidence type="ECO:0008006" key="5">
    <source>
        <dbReference type="Google" id="ProtNLM"/>
    </source>
</evidence>
<feature type="region of interest" description="Disordered" evidence="1">
    <location>
        <begin position="26"/>
        <end position="56"/>
    </location>
</feature>
<feature type="compositionally biased region" description="Gly residues" evidence="1">
    <location>
        <begin position="31"/>
        <end position="44"/>
    </location>
</feature>
<sequence>MNAKNLLKMAALFLIALALGCSSGSGPSDPGNGGGGGSGSGGSGPDPEPLPAPTNFTSERVTEGVMLSWDLVYSDSLVGYIVAYGPNPYITWNLEEDPWCLAPTVSQLCDSFPPIGQQEYQIYSYCNELGWGDDPSVTSIYVTPLVTDVIVPLTWEGHPIHEGQWTGQGGNISFQVQPDSSLEGLLQIEIIISVGGGSYFSPSFTIPITGNWNGNTTIYVDVPADTNEYGNGISYATSFPLEFTHTNEVEGEFTISGKLYYQETWHNDDNDYTLTCTSNQ</sequence>
<dbReference type="Proteomes" id="UP000230779">
    <property type="component" value="Unassembled WGS sequence"/>
</dbReference>
<keyword evidence="2" id="KW-0732">Signal</keyword>
<name>A0A2M7RK25_9BACT</name>
<feature type="chain" id="PRO_5014650134" description="Fibronectin type-III domain-containing protein" evidence="2">
    <location>
        <begin position="24"/>
        <end position="280"/>
    </location>
</feature>